<proteinExistence type="predicted"/>
<evidence type="ECO:0000256" key="1">
    <source>
        <dbReference type="SAM" id="MobiDB-lite"/>
    </source>
</evidence>
<dbReference type="STRING" id="47427.A0A2H3DJS2"/>
<accession>A0A2H3DJS2</accession>
<evidence type="ECO:0000313" key="2">
    <source>
        <dbReference type="EMBL" id="PBK91088.1"/>
    </source>
</evidence>
<dbReference type="Proteomes" id="UP000217790">
    <property type="component" value="Unassembled WGS sequence"/>
</dbReference>
<dbReference type="Gene3D" id="2.30.40.10">
    <property type="entry name" value="Urease, subunit C, domain 1"/>
    <property type="match status" value="1"/>
</dbReference>
<gene>
    <name evidence="2" type="ORF">ARMGADRAFT_1082308</name>
</gene>
<feature type="region of interest" description="Disordered" evidence="1">
    <location>
        <begin position="163"/>
        <end position="211"/>
    </location>
</feature>
<name>A0A2H3DJS2_ARMGA</name>
<evidence type="ECO:0000313" key="3">
    <source>
        <dbReference type="Proteomes" id="UP000217790"/>
    </source>
</evidence>
<dbReference type="OrthoDB" id="10258955at2759"/>
<reference evidence="3" key="1">
    <citation type="journal article" date="2017" name="Nat. Ecol. Evol.">
        <title>Genome expansion and lineage-specific genetic innovations in the forest pathogenic fungi Armillaria.</title>
        <authorList>
            <person name="Sipos G."/>
            <person name="Prasanna A.N."/>
            <person name="Walter M.C."/>
            <person name="O'Connor E."/>
            <person name="Balint B."/>
            <person name="Krizsan K."/>
            <person name="Kiss B."/>
            <person name="Hess J."/>
            <person name="Varga T."/>
            <person name="Slot J."/>
            <person name="Riley R."/>
            <person name="Boka B."/>
            <person name="Rigling D."/>
            <person name="Barry K."/>
            <person name="Lee J."/>
            <person name="Mihaltcheva S."/>
            <person name="LaButti K."/>
            <person name="Lipzen A."/>
            <person name="Waldron R."/>
            <person name="Moloney N.M."/>
            <person name="Sperisen C."/>
            <person name="Kredics L."/>
            <person name="Vagvoelgyi C."/>
            <person name="Patrignani A."/>
            <person name="Fitzpatrick D."/>
            <person name="Nagy I."/>
            <person name="Doyle S."/>
            <person name="Anderson J.B."/>
            <person name="Grigoriev I.V."/>
            <person name="Gueldener U."/>
            <person name="Muensterkoetter M."/>
            <person name="Nagy L.G."/>
        </authorList>
    </citation>
    <scope>NUCLEOTIDE SEQUENCE [LARGE SCALE GENOMIC DNA]</scope>
    <source>
        <strain evidence="3">Ar21-2</strain>
    </source>
</reference>
<dbReference type="EMBL" id="KZ293663">
    <property type="protein sequence ID" value="PBK91088.1"/>
    <property type="molecule type" value="Genomic_DNA"/>
</dbReference>
<dbReference type="InParanoid" id="A0A2H3DJS2"/>
<dbReference type="GO" id="GO:0016810">
    <property type="term" value="F:hydrolase activity, acting on carbon-nitrogen (but not peptide) bonds"/>
    <property type="evidence" value="ECO:0007669"/>
    <property type="project" value="InterPro"/>
</dbReference>
<dbReference type="SUPFAM" id="SSF51338">
    <property type="entry name" value="Composite domain of metallo-dependent hydrolases"/>
    <property type="match status" value="1"/>
</dbReference>
<dbReference type="InterPro" id="IPR011059">
    <property type="entry name" value="Metal-dep_hydrolase_composite"/>
</dbReference>
<dbReference type="AlphaFoldDB" id="A0A2H3DJS2"/>
<keyword evidence="3" id="KW-1185">Reference proteome</keyword>
<feature type="compositionally biased region" description="Basic and acidic residues" evidence="1">
    <location>
        <begin position="163"/>
        <end position="174"/>
    </location>
</feature>
<sequence>MIGPRTTGSCPEPTLVKNAKIWTGLRNRTQVPEADILIDKGLLIGAGSFGYSKLKAYGISLEVVDADGAWVTLGIVDLYSHLGDYASPELEGCFGSGLQFSQGTAQPWLRSLDGLNTHDDAYPKRVRSLLGFHFGHGHLCSFASFVRLSSRISLPPTNLKKYPDFEYDTDKDQPEGEDVSMLDGDNASPEALPDVEDEGADELTSQSTQWEGNEVYKDVITNY</sequence>
<organism evidence="2 3">
    <name type="scientific">Armillaria gallica</name>
    <name type="common">Bulbous honey fungus</name>
    <name type="synonym">Armillaria bulbosa</name>
    <dbReference type="NCBI Taxonomy" id="47427"/>
    <lineage>
        <taxon>Eukaryota</taxon>
        <taxon>Fungi</taxon>
        <taxon>Dikarya</taxon>
        <taxon>Basidiomycota</taxon>
        <taxon>Agaricomycotina</taxon>
        <taxon>Agaricomycetes</taxon>
        <taxon>Agaricomycetidae</taxon>
        <taxon>Agaricales</taxon>
        <taxon>Marasmiineae</taxon>
        <taxon>Physalacriaceae</taxon>
        <taxon>Armillaria</taxon>
    </lineage>
</organism>
<protein>
    <submittedName>
        <fullName evidence="2">Uncharacterized protein</fullName>
    </submittedName>
</protein>